<evidence type="ECO:0000313" key="3">
    <source>
        <dbReference type="Proteomes" id="UP000011185"/>
    </source>
</evidence>
<dbReference type="OrthoDB" id="2190169at2759"/>
<gene>
    <name evidence="2" type="ORF">THOM_0611</name>
</gene>
<evidence type="ECO:0000313" key="2">
    <source>
        <dbReference type="EMBL" id="ELQ76424.1"/>
    </source>
</evidence>
<dbReference type="OMA" id="EYFFKMN"/>
<reference evidence="2 3" key="1">
    <citation type="journal article" date="2012" name="PLoS Pathog.">
        <title>The genome of the obligate intracellular parasite Trachipleistophora hominis: new insights into microsporidian genome dynamics and reductive evolution.</title>
        <authorList>
            <person name="Heinz E."/>
            <person name="Williams T.A."/>
            <person name="Nakjang S."/>
            <person name="Noel C.J."/>
            <person name="Swan D.C."/>
            <person name="Goldberg A.V."/>
            <person name="Harris S.R."/>
            <person name="Weinmaier T."/>
            <person name="Markert S."/>
            <person name="Becher D."/>
            <person name="Bernhardt J."/>
            <person name="Dagan T."/>
            <person name="Hacker C."/>
            <person name="Lucocq J.M."/>
            <person name="Schweder T."/>
            <person name="Rattei T."/>
            <person name="Hall N."/>
            <person name="Hirt R.P."/>
            <person name="Embley T.M."/>
        </authorList>
    </citation>
    <scope>NUCLEOTIDE SEQUENCE [LARGE SCALE GENOMIC DNA]</scope>
</reference>
<evidence type="ECO:0000256" key="1">
    <source>
        <dbReference type="SAM" id="MobiDB-lite"/>
    </source>
</evidence>
<feature type="region of interest" description="Disordered" evidence="1">
    <location>
        <begin position="1"/>
        <end position="30"/>
    </location>
</feature>
<sequence length="167" mass="19947">MRSLKTARRFDSAGERTRPEGRESKHDAIARLKLKKDRTNKIKELKEEIHFKTGNEYFFKMNSLRQENDKLVRISKFDLAESKRQVIGLNFEIIRMEKKLQKTIPVFKPAKIVFNDGLEGVKVQCKQGLRPDKEKLTMYNDYLDRLYKTKRQIEKQIENAMKQKKKR</sequence>
<dbReference type="STRING" id="72359.L7JYB5"/>
<name>L7JYB5_TRAHO</name>
<protein>
    <submittedName>
        <fullName evidence="2">Uncharacterized protein</fullName>
    </submittedName>
</protein>
<accession>L7JYB5</accession>
<proteinExistence type="predicted"/>
<keyword evidence="3" id="KW-1185">Reference proteome</keyword>
<dbReference type="AlphaFoldDB" id="L7JYB5"/>
<dbReference type="EMBL" id="JH993849">
    <property type="protein sequence ID" value="ELQ76424.1"/>
    <property type="molecule type" value="Genomic_DNA"/>
</dbReference>
<dbReference type="HOGENOM" id="CLU_145512_0_0_1"/>
<dbReference type="InParanoid" id="L7JYB5"/>
<feature type="compositionally biased region" description="Basic and acidic residues" evidence="1">
    <location>
        <begin position="8"/>
        <end position="30"/>
    </location>
</feature>
<organism evidence="2 3">
    <name type="scientific">Trachipleistophora hominis</name>
    <name type="common">Microsporidian parasite</name>
    <dbReference type="NCBI Taxonomy" id="72359"/>
    <lineage>
        <taxon>Eukaryota</taxon>
        <taxon>Fungi</taxon>
        <taxon>Fungi incertae sedis</taxon>
        <taxon>Microsporidia</taxon>
        <taxon>Pleistophoridae</taxon>
        <taxon>Trachipleistophora</taxon>
    </lineage>
</organism>
<dbReference type="Proteomes" id="UP000011185">
    <property type="component" value="Unassembled WGS sequence"/>
</dbReference>
<dbReference type="VEuPathDB" id="MicrosporidiaDB:THOM_0611"/>